<evidence type="ECO:0000313" key="15">
    <source>
        <dbReference type="Proteomes" id="UP000006190"/>
    </source>
</evidence>
<keyword evidence="4 10" id="KW-0963">Cytoplasm</keyword>
<dbReference type="SUPFAM" id="SSF51064">
    <property type="entry name" value="Head domain of nucleotide exchange factor GrpE"/>
    <property type="match status" value="1"/>
</dbReference>
<dbReference type="eggNOG" id="COG0576">
    <property type="taxonomic scope" value="Bacteria"/>
</dbReference>
<dbReference type="RefSeq" id="WP_006309593.1">
    <property type="nucleotide sequence ID" value="NZ_JH601133.1"/>
</dbReference>
<dbReference type="OrthoDB" id="9812586at2"/>
<proteinExistence type="inferred from homology"/>
<evidence type="ECO:0000256" key="13">
    <source>
        <dbReference type="SAM" id="MobiDB-lite"/>
    </source>
</evidence>
<feature type="region of interest" description="Disordered" evidence="13">
    <location>
        <begin position="1"/>
        <end position="56"/>
    </location>
</feature>
<dbReference type="InterPro" id="IPR009012">
    <property type="entry name" value="GrpE_head"/>
</dbReference>
<evidence type="ECO:0000313" key="14">
    <source>
        <dbReference type="EMBL" id="EHR36375.1"/>
    </source>
</evidence>
<comment type="function">
    <text evidence="7 10 11">Participates actively in the response to hyperosmotic and heat shock by preventing the aggregation of stress-denatured proteins, in association with DnaK and GrpE. It is the nucleotide exchange factor for DnaK and may function as a thermosensor. Unfolded proteins bind initially to DnaJ; upon interaction with the DnaJ-bound protein, DnaK hydrolyzes its bound ATP, resulting in the formation of a stable complex. GrpE releases ADP from DnaK; ATP binding to DnaK triggers the release of the substrate protein, thus completing the reaction cycle. Several rounds of ATP-dependent interactions between DnaJ, DnaK and GrpE are required for fully efficient folding.</text>
</comment>
<accession>H3NKJ2</accession>
<dbReference type="GO" id="GO:0000774">
    <property type="term" value="F:adenyl-nucleotide exchange factor activity"/>
    <property type="evidence" value="ECO:0007669"/>
    <property type="project" value="InterPro"/>
</dbReference>
<dbReference type="PANTHER" id="PTHR21237">
    <property type="entry name" value="GRPE PROTEIN"/>
    <property type="match status" value="1"/>
</dbReference>
<dbReference type="AlphaFoldDB" id="H3NKJ2"/>
<evidence type="ECO:0000256" key="9">
    <source>
        <dbReference type="ARBA" id="ARBA00076414"/>
    </source>
</evidence>
<evidence type="ECO:0000256" key="10">
    <source>
        <dbReference type="HAMAP-Rule" id="MF_01151"/>
    </source>
</evidence>
<evidence type="ECO:0000256" key="5">
    <source>
        <dbReference type="ARBA" id="ARBA00023016"/>
    </source>
</evidence>
<dbReference type="GO" id="GO:0051087">
    <property type="term" value="F:protein-folding chaperone binding"/>
    <property type="evidence" value="ECO:0007669"/>
    <property type="project" value="InterPro"/>
</dbReference>
<comment type="subunit">
    <text evidence="3 10">Homodimer.</text>
</comment>
<feature type="compositionally biased region" description="Basic and acidic residues" evidence="13">
    <location>
        <begin position="17"/>
        <end position="33"/>
    </location>
</feature>
<keyword evidence="5 10" id="KW-0346">Stress response</keyword>
<evidence type="ECO:0000256" key="4">
    <source>
        <dbReference type="ARBA" id="ARBA00022490"/>
    </source>
</evidence>
<dbReference type="EMBL" id="AGEG01000015">
    <property type="protein sequence ID" value="EHR36375.1"/>
    <property type="molecule type" value="Genomic_DNA"/>
</dbReference>
<dbReference type="Gene3D" id="2.30.22.10">
    <property type="entry name" value="Head domain of nucleotide exchange factor GrpE"/>
    <property type="match status" value="1"/>
</dbReference>
<dbReference type="Proteomes" id="UP000006190">
    <property type="component" value="Unassembled WGS sequence"/>
</dbReference>
<sequence>MAEENQSLDQELTDQAEEVKAVTDEEVIQKENIQDSTPEEIDQEVLQEEEGTGHDQAEEIDQLKAQIDQLEDQTLRLQAEMANIQRSNSRDRQEAAKYRSQPLAKGLVEALDNMERALAIEAKTEEGQAIHKGVEMVYDQILKAFKEEQIEQIDPIDQAFDPNFHQAVTTQPAEEGQDVDQVVAVLQKGYVLNDRVIRPAMVIVSA</sequence>
<dbReference type="GO" id="GO:0042803">
    <property type="term" value="F:protein homodimerization activity"/>
    <property type="evidence" value="ECO:0007669"/>
    <property type="project" value="InterPro"/>
</dbReference>
<dbReference type="GO" id="GO:0005737">
    <property type="term" value="C:cytoplasm"/>
    <property type="evidence" value="ECO:0007669"/>
    <property type="project" value="UniProtKB-SubCell"/>
</dbReference>
<evidence type="ECO:0000256" key="11">
    <source>
        <dbReference type="RuleBase" id="RU000639"/>
    </source>
</evidence>
<keyword evidence="15" id="KW-1185">Reference proteome</keyword>
<evidence type="ECO:0000256" key="8">
    <source>
        <dbReference type="ARBA" id="ARBA00072274"/>
    </source>
</evidence>
<comment type="similarity">
    <text evidence="2 10 12">Belongs to the GrpE family.</text>
</comment>
<feature type="compositionally biased region" description="Acidic residues" evidence="13">
    <location>
        <begin position="37"/>
        <end position="50"/>
    </location>
</feature>
<evidence type="ECO:0000256" key="2">
    <source>
        <dbReference type="ARBA" id="ARBA00009054"/>
    </source>
</evidence>
<dbReference type="PROSITE" id="PS01071">
    <property type="entry name" value="GRPE"/>
    <property type="match status" value="1"/>
</dbReference>
<comment type="caution">
    <text evidence="14">The sequence shown here is derived from an EMBL/GenBank/DDBJ whole genome shotgun (WGS) entry which is preliminary data.</text>
</comment>
<dbReference type="SUPFAM" id="SSF58014">
    <property type="entry name" value="Coiled-coil domain of nucleotide exchange factor GrpE"/>
    <property type="match status" value="1"/>
</dbReference>
<dbReference type="Pfam" id="PF01025">
    <property type="entry name" value="GrpE"/>
    <property type="match status" value="1"/>
</dbReference>
<dbReference type="GO" id="GO:0006457">
    <property type="term" value="P:protein folding"/>
    <property type="evidence" value="ECO:0007669"/>
    <property type="project" value="InterPro"/>
</dbReference>
<dbReference type="GO" id="GO:0051082">
    <property type="term" value="F:unfolded protein binding"/>
    <property type="evidence" value="ECO:0007669"/>
    <property type="project" value="TreeGrafter"/>
</dbReference>
<dbReference type="STRING" id="883113.HMPREF9708_01381"/>
<dbReference type="InterPro" id="IPR013805">
    <property type="entry name" value="GrpE_CC"/>
</dbReference>
<feature type="compositionally biased region" description="Polar residues" evidence="13">
    <location>
        <begin position="1"/>
        <end position="10"/>
    </location>
</feature>
<dbReference type="HOGENOM" id="CLU_057217_6_3_9"/>
<dbReference type="CDD" id="cd00446">
    <property type="entry name" value="GrpE"/>
    <property type="match status" value="1"/>
</dbReference>
<evidence type="ECO:0000256" key="1">
    <source>
        <dbReference type="ARBA" id="ARBA00004496"/>
    </source>
</evidence>
<evidence type="ECO:0000256" key="12">
    <source>
        <dbReference type="RuleBase" id="RU004478"/>
    </source>
</evidence>
<dbReference type="PATRIC" id="fig|883113.3.peg.1377"/>
<reference evidence="14 15" key="1">
    <citation type="submission" date="2012-01" db="EMBL/GenBank/DDBJ databases">
        <title>The Genome Sequence of Facklamia languida CCUG 37842.</title>
        <authorList>
            <consortium name="The Broad Institute Genome Sequencing Platform"/>
            <person name="Earl A."/>
            <person name="Ward D."/>
            <person name="Feldgarden M."/>
            <person name="Gevers D."/>
            <person name="Huys G."/>
            <person name="Young S.K."/>
            <person name="Zeng Q."/>
            <person name="Gargeya S."/>
            <person name="Fitzgerald M."/>
            <person name="Haas B."/>
            <person name="Abouelleil A."/>
            <person name="Alvarado L."/>
            <person name="Arachchi H.M."/>
            <person name="Berlin A."/>
            <person name="Chapman S.B."/>
            <person name="Gearin G."/>
            <person name="Goldberg J."/>
            <person name="Griggs A."/>
            <person name="Gujja S."/>
            <person name="Hansen M."/>
            <person name="Heiman D."/>
            <person name="Howarth C."/>
            <person name="Larimer J."/>
            <person name="Lui A."/>
            <person name="MacDonald P.J.P."/>
            <person name="McCowen C."/>
            <person name="Montmayeur A."/>
            <person name="Murphy C."/>
            <person name="Neiman D."/>
            <person name="Pearson M."/>
            <person name="Priest M."/>
            <person name="Roberts A."/>
            <person name="Saif S."/>
            <person name="Shea T."/>
            <person name="Sisk P."/>
            <person name="Stolte C."/>
            <person name="Sykes S."/>
            <person name="Wortman J."/>
            <person name="Nusbaum C."/>
            <person name="Birren B."/>
        </authorList>
    </citation>
    <scope>NUCLEOTIDE SEQUENCE [LARGE SCALE GENOMIC DNA]</scope>
    <source>
        <strain evidence="14 15">CCUG 37842</strain>
    </source>
</reference>
<dbReference type="InterPro" id="IPR000740">
    <property type="entry name" value="GrpE"/>
</dbReference>
<protein>
    <recommendedName>
        <fullName evidence="8 10">Protein GrpE</fullName>
    </recommendedName>
    <alternativeName>
        <fullName evidence="9 10">HSP-70 cofactor</fullName>
    </alternativeName>
</protein>
<dbReference type="PANTHER" id="PTHR21237:SF23">
    <property type="entry name" value="GRPE PROTEIN HOMOLOG, MITOCHONDRIAL"/>
    <property type="match status" value="1"/>
</dbReference>
<organism evidence="14 15">
    <name type="scientific">Facklamia languida CCUG 37842</name>
    <dbReference type="NCBI Taxonomy" id="883113"/>
    <lineage>
        <taxon>Bacteria</taxon>
        <taxon>Bacillati</taxon>
        <taxon>Bacillota</taxon>
        <taxon>Bacilli</taxon>
        <taxon>Lactobacillales</taxon>
        <taxon>Aerococcaceae</taxon>
        <taxon>Facklamia</taxon>
    </lineage>
</organism>
<dbReference type="PRINTS" id="PR00773">
    <property type="entry name" value="GRPEPROTEIN"/>
</dbReference>
<dbReference type="FunFam" id="2.30.22.10:FF:000001">
    <property type="entry name" value="Protein GrpE"/>
    <property type="match status" value="1"/>
</dbReference>
<dbReference type="Gene3D" id="3.90.20.20">
    <property type="match status" value="1"/>
</dbReference>
<dbReference type="HAMAP" id="MF_01151">
    <property type="entry name" value="GrpE"/>
    <property type="match status" value="1"/>
</dbReference>
<evidence type="ECO:0000256" key="7">
    <source>
        <dbReference type="ARBA" id="ARBA00053401"/>
    </source>
</evidence>
<gene>
    <name evidence="10" type="primary">grpE</name>
    <name evidence="14" type="ORF">HMPREF9708_01381</name>
</gene>
<evidence type="ECO:0000256" key="6">
    <source>
        <dbReference type="ARBA" id="ARBA00023186"/>
    </source>
</evidence>
<name>H3NKJ2_9LACT</name>
<keyword evidence="6 10" id="KW-0143">Chaperone</keyword>
<comment type="subcellular location">
    <subcellularLocation>
        <location evidence="1 10">Cytoplasm</location>
    </subcellularLocation>
</comment>
<dbReference type="NCBIfam" id="NF010738">
    <property type="entry name" value="PRK14140.1"/>
    <property type="match status" value="1"/>
</dbReference>
<evidence type="ECO:0000256" key="3">
    <source>
        <dbReference type="ARBA" id="ARBA00011738"/>
    </source>
</evidence>